<evidence type="ECO:0000259" key="2">
    <source>
        <dbReference type="Pfam" id="PF03407"/>
    </source>
</evidence>
<dbReference type="OrthoDB" id="600705at2759"/>
<accession>A0A1E5UQP4</accession>
<evidence type="ECO:0000313" key="4">
    <source>
        <dbReference type="Proteomes" id="UP000095767"/>
    </source>
</evidence>
<evidence type="ECO:0000313" key="3">
    <source>
        <dbReference type="EMBL" id="OEL15135.1"/>
    </source>
</evidence>
<dbReference type="PANTHER" id="PTHR46038:SF52">
    <property type="entry name" value="OS01G0920700 PROTEIN"/>
    <property type="match status" value="1"/>
</dbReference>
<comment type="caution">
    <text evidence="3">The sequence shown here is derived from an EMBL/GenBank/DDBJ whole genome shotgun (WGS) entry which is preliminary data.</text>
</comment>
<dbReference type="Proteomes" id="UP000095767">
    <property type="component" value="Unassembled WGS sequence"/>
</dbReference>
<gene>
    <name evidence="3" type="ORF">BAE44_0023845</name>
</gene>
<feature type="compositionally biased region" description="Low complexity" evidence="1">
    <location>
        <begin position="33"/>
        <end position="50"/>
    </location>
</feature>
<dbReference type="STRING" id="888268.A0A1E5UQP4"/>
<dbReference type="AlphaFoldDB" id="A0A1E5UQP4"/>
<sequence>MAAELCVCRTWTSCGSATRSGTSVCSQTSTYSTATPAASTTGPTPASTTSRRQTGPWRCCGGGGRLRARFPPNREQAIFNEIKRELAGDLGVRIRFLDTAHFGGFCWIYHSDMGAACTMHANCCFGLSNKLYDLRKVLGQWRNYTGLTPQEKKSRKFSWKVPAKCGTPDKKNRTTNP</sequence>
<feature type="region of interest" description="Disordered" evidence="1">
    <location>
        <begin position="33"/>
        <end position="55"/>
    </location>
</feature>
<protein>
    <recommendedName>
        <fullName evidence="2">Nucleotide-diphospho-sugar transferase domain-containing protein</fullName>
    </recommendedName>
</protein>
<keyword evidence="4" id="KW-1185">Reference proteome</keyword>
<name>A0A1E5UQP4_9POAL</name>
<dbReference type="InterPro" id="IPR044821">
    <property type="entry name" value="At1g28695/At4g15970-like"/>
</dbReference>
<organism evidence="3 4">
    <name type="scientific">Dichanthelium oligosanthes</name>
    <dbReference type="NCBI Taxonomy" id="888268"/>
    <lineage>
        <taxon>Eukaryota</taxon>
        <taxon>Viridiplantae</taxon>
        <taxon>Streptophyta</taxon>
        <taxon>Embryophyta</taxon>
        <taxon>Tracheophyta</taxon>
        <taxon>Spermatophyta</taxon>
        <taxon>Magnoliopsida</taxon>
        <taxon>Liliopsida</taxon>
        <taxon>Poales</taxon>
        <taxon>Poaceae</taxon>
        <taxon>PACMAD clade</taxon>
        <taxon>Panicoideae</taxon>
        <taxon>Panicodae</taxon>
        <taxon>Paniceae</taxon>
        <taxon>Dichantheliinae</taxon>
        <taxon>Dichanthelium</taxon>
    </lineage>
</organism>
<dbReference type="InterPro" id="IPR005069">
    <property type="entry name" value="Nucl-diP-sugar_transferase"/>
</dbReference>
<proteinExistence type="predicted"/>
<reference evidence="3 4" key="1">
    <citation type="submission" date="2016-09" db="EMBL/GenBank/DDBJ databases">
        <title>The draft genome of Dichanthelium oligosanthes: A C3 panicoid grass species.</title>
        <authorList>
            <person name="Studer A.J."/>
            <person name="Schnable J.C."/>
            <person name="Brutnell T.P."/>
        </authorList>
    </citation>
    <scope>NUCLEOTIDE SEQUENCE [LARGE SCALE GENOMIC DNA]</scope>
    <source>
        <strain evidence="4">cv. Kellogg 1175</strain>
        <tissue evidence="3">Leaf</tissue>
    </source>
</reference>
<feature type="compositionally biased region" description="Basic and acidic residues" evidence="1">
    <location>
        <begin position="167"/>
        <end position="177"/>
    </location>
</feature>
<dbReference type="Pfam" id="PF03407">
    <property type="entry name" value="Nucleotid_trans"/>
    <property type="match status" value="1"/>
</dbReference>
<evidence type="ECO:0000256" key="1">
    <source>
        <dbReference type="SAM" id="MobiDB-lite"/>
    </source>
</evidence>
<dbReference type="PANTHER" id="PTHR46038">
    <property type="entry name" value="EXPRESSED PROTEIN-RELATED"/>
    <property type="match status" value="1"/>
</dbReference>
<feature type="domain" description="Nucleotide-diphospho-sugar transferase" evidence="2">
    <location>
        <begin position="67"/>
        <end position="134"/>
    </location>
</feature>
<dbReference type="EMBL" id="LWDX02067822">
    <property type="protein sequence ID" value="OEL15135.1"/>
    <property type="molecule type" value="Genomic_DNA"/>
</dbReference>
<feature type="region of interest" description="Disordered" evidence="1">
    <location>
        <begin position="152"/>
        <end position="177"/>
    </location>
</feature>